<proteinExistence type="predicted"/>
<feature type="compositionally biased region" description="Basic and acidic residues" evidence="1">
    <location>
        <begin position="159"/>
        <end position="176"/>
    </location>
</feature>
<dbReference type="PANTHER" id="PTHR31809">
    <property type="entry name" value="BUD13 HOMOLOG"/>
    <property type="match status" value="1"/>
</dbReference>
<dbReference type="GO" id="GO:0000398">
    <property type="term" value="P:mRNA splicing, via spliceosome"/>
    <property type="evidence" value="ECO:0000318"/>
    <property type="project" value="GO_Central"/>
</dbReference>
<evidence type="ECO:0000313" key="3">
    <source>
        <dbReference type="Proteomes" id="UP000235145"/>
    </source>
</evidence>
<dbReference type="AlphaFoldDB" id="A0A9R1VA70"/>
<dbReference type="Proteomes" id="UP000235145">
    <property type="component" value="Unassembled WGS sequence"/>
</dbReference>
<dbReference type="PANTHER" id="PTHR31809:SF0">
    <property type="entry name" value="BUD13 HOMOLOG"/>
    <property type="match status" value="1"/>
</dbReference>
<feature type="compositionally biased region" description="Basic and acidic residues" evidence="1">
    <location>
        <begin position="41"/>
        <end position="51"/>
    </location>
</feature>
<name>A0A9R1VA70_LACSA</name>
<dbReference type="EMBL" id="NBSK02000006">
    <property type="protein sequence ID" value="KAJ0202490.1"/>
    <property type="molecule type" value="Genomic_DNA"/>
</dbReference>
<dbReference type="InterPro" id="IPR051112">
    <property type="entry name" value="CWC26_splicing_factor"/>
</dbReference>
<dbReference type="GO" id="GO:0005684">
    <property type="term" value="C:U2-type spliceosomal complex"/>
    <property type="evidence" value="ECO:0000318"/>
    <property type="project" value="GO_Central"/>
</dbReference>
<accession>A0A9R1VA70</accession>
<feature type="region of interest" description="Disordered" evidence="1">
    <location>
        <begin position="1"/>
        <end position="51"/>
    </location>
</feature>
<organism evidence="2 3">
    <name type="scientific">Lactuca sativa</name>
    <name type="common">Garden lettuce</name>
    <dbReference type="NCBI Taxonomy" id="4236"/>
    <lineage>
        <taxon>Eukaryota</taxon>
        <taxon>Viridiplantae</taxon>
        <taxon>Streptophyta</taxon>
        <taxon>Embryophyta</taxon>
        <taxon>Tracheophyta</taxon>
        <taxon>Spermatophyta</taxon>
        <taxon>Magnoliopsida</taxon>
        <taxon>eudicotyledons</taxon>
        <taxon>Gunneridae</taxon>
        <taxon>Pentapetalae</taxon>
        <taxon>asterids</taxon>
        <taxon>campanulids</taxon>
        <taxon>Asterales</taxon>
        <taxon>Asteraceae</taxon>
        <taxon>Cichorioideae</taxon>
        <taxon>Cichorieae</taxon>
        <taxon>Lactucinae</taxon>
        <taxon>Lactuca</taxon>
    </lineage>
</organism>
<sequence>MKKKKKMKTKPDMNSVLVVDEDPIWQSPVQLEEKDDESQDEEKPQVDEDIEVKRMKRLEQLKSWRPFGAISEDGSGWVPVSDTAKNSDISLPRRRRAWNDTPEPESESEHILELNSDMSPPCKRRAQNDTPESKSDLSPPRKGRSRESDISPPRRGHNHPHDDLSPPRKPIKESKRPKTGLVSGKDIKEEIAKTNKDDWLRLTPDKENENTEEDEPQINIEMINGIIKALQAIPDAILSTTVMIL</sequence>
<feature type="region of interest" description="Disordered" evidence="1">
    <location>
        <begin position="63"/>
        <end position="184"/>
    </location>
</feature>
<comment type="caution">
    <text evidence="2">The sequence shown here is derived from an EMBL/GenBank/DDBJ whole genome shotgun (WGS) entry which is preliminary data.</text>
</comment>
<evidence type="ECO:0000313" key="2">
    <source>
        <dbReference type="EMBL" id="KAJ0202490.1"/>
    </source>
</evidence>
<reference evidence="2 3" key="1">
    <citation type="journal article" date="2017" name="Nat. Commun.">
        <title>Genome assembly with in vitro proximity ligation data and whole-genome triplication in lettuce.</title>
        <authorList>
            <person name="Reyes-Chin-Wo S."/>
            <person name="Wang Z."/>
            <person name="Yang X."/>
            <person name="Kozik A."/>
            <person name="Arikit S."/>
            <person name="Song C."/>
            <person name="Xia L."/>
            <person name="Froenicke L."/>
            <person name="Lavelle D.O."/>
            <person name="Truco M.J."/>
            <person name="Xia R."/>
            <person name="Zhu S."/>
            <person name="Xu C."/>
            <person name="Xu H."/>
            <person name="Xu X."/>
            <person name="Cox K."/>
            <person name="Korf I."/>
            <person name="Meyers B.C."/>
            <person name="Michelmore R.W."/>
        </authorList>
    </citation>
    <scope>NUCLEOTIDE SEQUENCE [LARGE SCALE GENOMIC DNA]</scope>
    <source>
        <strain evidence="3">cv. Salinas</strain>
        <tissue evidence="2">Seedlings</tissue>
    </source>
</reference>
<keyword evidence="3" id="KW-1185">Reference proteome</keyword>
<gene>
    <name evidence="2" type="ORF">LSAT_V11C600333050</name>
</gene>
<evidence type="ECO:0000256" key="1">
    <source>
        <dbReference type="SAM" id="MobiDB-lite"/>
    </source>
</evidence>
<protein>
    <submittedName>
        <fullName evidence="2">Uncharacterized protein</fullName>
    </submittedName>
</protein>